<dbReference type="OrthoDB" id="269872at2759"/>
<dbReference type="InParanoid" id="A0A1S3GW12"/>
<keyword evidence="3" id="KW-1185">Reference proteome</keyword>
<reference evidence="4" key="1">
    <citation type="submission" date="2025-08" db="UniProtKB">
        <authorList>
            <consortium name="RefSeq"/>
        </authorList>
    </citation>
    <scope>IDENTIFICATION</scope>
    <source>
        <tissue evidence="4">Kidney</tissue>
    </source>
</reference>
<dbReference type="Gene3D" id="3.40.50.150">
    <property type="entry name" value="Vaccinia Virus protein VP39"/>
    <property type="match status" value="1"/>
</dbReference>
<evidence type="ECO:0000256" key="1">
    <source>
        <dbReference type="SAM" id="MobiDB-lite"/>
    </source>
</evidence>
<gene>
    <name evidence="4" type="primary">LOC106002688</name>
</gene>
<dbReference type="PANTHER" id="PTHR18895">
    <property type="entry name" value="HEMK METHYLTRANSFERASE"/>
    <property type="match status" value="1"/>
</dbReference>
<dbReference type="InterPro" id="IPR041698">
    <property type="entry name" value="Methyltransf_25"/>
</dbReference>
<dbReference type="AlphaFoldDB" id="A0A1S3GW12"/>
<dbReference type="Proteomes" id="UP000081671">
    <property type="component" value="Unplaced"/>
</dbReference>
<dbReference type="PANTHER" id="PTHR18895:SF74">
    <property type="entry name" value="MTRF1L RELEASE FACTOR GLUTAMINE METHYLTRANSFERASE"/>
    <property type="match status" value="1"/>
</dbReference>
<dbReference type="GO" id="GO:0005739">
    <property type="term" value="C:mitochondrion"/>
    <property type="evidence" value="ECO:0007669"/>
    <property type="project" value="TreeGrafter"/>
</dbReference>
<evidence type="ECO:0000313" key="4">
    <source>
        <dbReference type="RefSeq" id="XP_012892981.1"/>
    </source>
</evidence>
<protein>
    <submittedName>
        <fullName evidence="4">Uncharacterized protein LOC106002688</fullName>
    </submittedName>
</protein>
<dbReference type="InterPro" id="IPR029063">
    <property type="entry name" value="SAM-dependent_MTases_sf"/>
</dbReference>
<dbReference type="RefSeq" id="XP_012892981.1">
    <property type="nucleotide sequence ID" value="XM_013037527.1"/>
</dbReference>
<evidence type="ECO:0000313" key="3">
    <source>
        <dbReference type="Proteomes" id="UP000081671"/>
    </source>
</evidence>
<evidence type="ECO:0000259" key="2">
    <source>
        <dbReference type="Pfam" id="PF13649"/>
    </source>
</evidence>
<dbReference type="CDD" id="cd02440">
    <property type="entry name" value="AdoMet_MTases"/>
    <property type="match status" value="1"/>
</dbReference>
<dbReference type="Pfam" id="PF13649">
    <property type="entry name" value="Methyltransf_25"/>
    <property type="match status" value="1"/>
</dbReference>
<accession>A0A1S3GW12</accession>
<dbReference type="GeneID" id="106002688"/>
<dbReference type="SUPFAM" id="SSF53335">
    <property type="entry name" value="S-adenosyl-L-methionine-dependent methyltransferases"/>
    <property type="match status" value="1"/>
</dbReference>
<feature type="non-terminal residue" evidence="4">
    <location>
        <position position="354"/>
    </location>
</feature>
<dbReference type="InterPro" id="IPR050320">
    <property type="entry name" value="N5-glutamine_MTase"/>
</dbReference>
<organism evidence="3 4">
    <name type="scientific">Dipodomys ordii</name>
    <name type="common">Ord's kangaroo rat</name>
    <dbReference type="NCBI Taxonomy" id="10020"/>
    <lineage>
        <taxon>Eukaryota</taxon>
        <taxon>Metazoa</taxon>
        <taxon>Chordata</taxon>
        <taxon>Craniata</taxon>
        <taxon>Vertebrata</taxon>
        <taxon>Euteleostomi</taxon>
        <taxon>Mammalia</taxon>
        <taxon>Eutheria</taxon>
        <taxon>Euarchontoglires</taxon>
        <taxon>Glires</taxon>
        <taxon>Rodentia</taxon>
        <taxon>Castorimorpha</taxon>
        <taxon>Heteromyidae</taxon>
        <taxon>Dipodomyinae</taxon>
        <taxon>Dipodomys</taxon>
    </lineage>
</organism>
<dbReference type="GO" id="GO:0008168">
    <property type="term" value="F:methyltransferase activity"/>
    <property type="evidence" value="ECO:0007669"/>
    <property type="project" value="InterPro"/>
</dbReference>
<sequence>MHERKWLQWLAEASIEVKVLTRSTEHVELAQETHHFKQPPSGMVAMDCPKSKVPIIMVVAVATEEEATEEEAAEEAALAAAVAGAMAVLAETGLAVYEEGAELSAAEGEERSHSPYHVPSDPAPPSPTLPKAGEASVTTATLIQPDTLLWVTTTIKDIMRSKDGDLSIPSLPAVSREYSQHCTAIWEIQRTRMLQGSFLCKMKLGGRMWWTILCLGDWDFCWLNLKMTPPVFISQPETEELVEWVLEEVAQGPHVAGTQGGPPILEVGCGSGAVSLSLLNKLPESQVIAVNKEEAAIRLTQNNAHRLQFQDRIQIIVLDRGSGHSFCPEDLDPVISKTPNIFHQDMKQLAPEIL</sequence>
<feature type="domain" description="Methyltransferase" evidence="2">
    <location>
        <begin position="264"/>
        <end position="348"/>
    </location>
</feature>
<name>A0A1S3GW12_DIPOR</name>
<proteinExistence type="predicted"/>
<feature type="region of interest" description="Disordered" evidence="1">
    <location>
        <begin position="104"/>
        <end position="136"/>
    </location>
</feature>
<dbReference type="KEGG" id="dord:106002688"/>